<protein>
    <submittedName>
        <fullName evidence="2">Lipocalin-like domain-containing protein</fullName>
    </submittedName>
</protein>
<comment type="caution">
    <text evidence="2">The sequence shown here is derived from an EMBL/GenBank/DDBJ whole genome shotgun (WGS) entry which is preliminary data.</text>
</comment>
<dbReference type="RefSeq" id="WP_345497498.1">
    <property type="nucleotide sequence ID" value="NZ_BAABJM010000004.1"/>
</dbReference>
<name>A0ABP9KLG8_9NOCA</name>
<keyword evidence="3" id="KW-1185">Reference proteome</keyword>
<dbReference type="Pfam" id="PF13924">
    <property type="entry name" value="Lipocalin_5"/>
    <property type="match status" value="1"/>
</dbReference>
<evidence type="ECO:0000313" key="2">
    <source>
        <dbReference type="EMBL" id="GAA5061412.1"/>
    </source>
</evidence>
<gene>
    <name evidence="2" type="ORF">GCM10023318_43940</name>
</gene>
<dbReference type="InterPro" id="IPR024311">
    <property type="entry name" value="Lipocalin-like"/>
</dbReference>
<evidence type="ECO:0000313" key="3">
    <source>
        <dbReference type="Proteomes" id="UP001500603"/>
    </source>
</evidence>
<reference evidence="3" key="1">
    <citation type="journal article" date="2019" name="Int. J. Syst. Evol. Microbiol.">
        <title>The Global Catalogue of Microorganisms (GCM) 10K type strain sequencing project: providing services to taxonomists for standard genome sequencing and annotation.</title>
        <authorList>
            <consortium name="The Broad Institute Genomics Platform"/>
            <consortium name="The Broad Institute Genome Sequencing Center for Infectious Disease"/>
            <person name="Wu L."/>
            <person name="Ma J."/>
        </authorList>
    </citation>
    <scope>NUCLEOTIDE SEQUENCE [LARGE SCALE GENOMIC DNA]</scope>
    <source>
        <strain evidence="3">JCM 18298</strain>
    </source>
</reference>
<organism evidence="2 3">
    <name type="scientific">Nocardia callitridis</name>
    <dbReference type="NCBI Taxonomy" id="648753"/>
    <lineage>
        <taxon>Bacteria</taxon>
        <taxon>Bacillati</taxon>
        <taxon>Actinomycetota</taxon>
        <taxon>Actinomycetes</taxon>
        <taxon>Mycobacteriales</taxon>
        <taxon>Nocardiaceae</taxon>
        <taxon>Nocardia</taxon>
    </lineage>
</organism>
<sequence>MGAIELVGRWQLTAWTATDETGNTTLPFGAHAQGSVVYTPGGWMSGHLAVADRGEFSISVALRGTEPERAEAYSSYVAYCGDYRLEGDVVVHVLRMSLFPNWVGTEQRRFVELDDDTLVLRTPPTPVGGQTLVNRLRWLRAE</sequence>
<dbReference type="Proteomes" id="UP001500603">
    <property type="component" value="Unassembled WGS sequence"/>
</dbReference>
<feature type="domain" description="Lipocalin-like" evidence="1">
    <location>
        <begin position="7"/>
        <end position="140"/>
    </location>
</feature>
<evidence type="ECO:0000259" key="1">
    <source>
        <dbReference type="Pfam" id="PF13924"/>
    </source>
</evidence>
<accession>A0ABP9KLG8</accession>
<dbReference type="EMBL" id="BAABJM010000004">
    <property type="protein sequence ID" value="GAA5061412.1"/>
    <property type="molecule type" value="Genomic_DNA"/>
</dbReference>
<proteinExistence type="predicted"/>